<dbReference type="STRING" id="46223.SAMN05421852_101191"/>
<proteinExistence type="predicted"/>
<dbReference type="InterPro" id="IPR000836">
    <property type="entry name" value="PRTase_dom"/>
</dbReference>
<evidence type="ECO:0000313" key="2">
    <source>
        <dbReference type="Proteomes" id="UP000199545"/>
    </source>
</evidence>
<accession>A0A1I3JSJ0</accession>
<evidence type="ECO:0000313" key="1">
    <source>
        <dbReference type="EMBL" id="SFI63136.1"/>
    </source>
</evidence>
<name>A0A1I3JSJ0_9BACL</name>
<dbReference type="AlphaFoldDB" id="A0A1I3JSJ0"/>
<dbReference type="EMBL" id="FORR01000001">
    <property type="protein sequence ID" value="SFI63136.1"/>
    <property type="molecule type" value="Genomic_DNA"/>
</dbReference>
<sequence>MSSREIGCFAGPSVSVFDGKSPAHHKAKITPMVEEVQGYTLIIIEDMINTDGTIVNLLQIPFPFNLNILFVLPFYR</sequence>
<gene>
    <name evidence="1" type="ORF">SAMN05421852_101191</name>
</gene>
<dbReference type="SUPFAM" id="SSF53271">
    <property type="entry name" value="PRTase-like"/>
    <property type="match status" value="1"/>
</dbReference>
<dbReference type="CDD" id="cd06223">
    <property type="entry name" value="PRTases_typeI"/>
    <property type="match status" value="1"/>
</dbReference>
<organism evidence="1 2">
    <name type="scientific">Thermoflavimicrobium dichotomicum</name>
    <dbReference type="NCBI Taxonomy" id="46223"/>
    <lineage>
        <taxon>Bacteria</taxon>
        <taxon>Bacillati</taxon>
        <taxon>Bacillota</taxon>
        <taxon>Bacilli</taxon>
        <taxon>Bacillales</taxon>
        <taxon>Thermoactinomycetaceae</taxon>
        <taxon>Thermoflavimicrobium</taxon>
    </lineage>
</organism>
<keyword evidence="2" id="KW-1185">Reference proteome</keyword>
<dbReference type="InterPro" id="IPR029057">
    <property type="entry name" value="PRTase-like"/>
</dbReference>
<reference evidence="1 2" key="1">
    <citation type="submission" date="2016-10" db="EMBL/GenBank/DDBJ databases">
        <authorList>
            <person name="de Groot N.N."/>
        </authorList>
    </citation>
    <scope>NUCLEOTIDE SEQUENCE [LARGE SCALE GENOMIC DNA]</scope>
    <source>
        <strain evidence="1 2">DSM 44778</strain>
    </source>
</reference>
<dbReference type="Proteomes" id="UP000199545">
    <property type="component" value="Unassembled WGS sequence"/>
</dbReference>
<dbReference type="Gene3D" id="3.40.50.2020">
    <property type="match status" value="1"/>
</dbReference>
<protein>
    <submittedName>
        <fullName evidence="1">Uncharacterized protein</fullName>
    </submittedName>
</protein>